<dbReference type="GO" id="GO:0008017">
    <property type="term" value="F:microtubule binding"/>
    <property type="evidence" value="ECO:0007669"/>
    <property type="project" value="TreeGrafter"/>
</dbReference>
<dbReference type="SUPFAM" id="SSF48371">
    <property type="entry name" value="ARM repeat"/>
    <property type="match status" value="1"/>
</dbReference>
<dbReference type="AlphaFoldDB" id="A0A1Y1VHP6"/>
<evidence type="ECO:0000313" key="2">
    <source>
        <dbReference type="Proteomes" id="UP000193719"/>
    </source>
</evidence>
<comment type="caution">
    <text evidence="1">The sequence shown here is derived from an EMBL/GenBank/DDBJ whole genome shotgun (WGS) entry which is preliminary data.</text>
</comment>
<dbReference type="STRING" id="1754191.A0A1Y1VHP6"/>
<reference evidence="1 2" key="1">
    <citation type="submission" date="2016-08" db="EMBL/GenBank/DDBJ databases">
        <title>Genomes of anaerobic fungi encode conserved fungal cellulosomes for biomass hydrolysis.</title>
        <authorList>
            <consortium name="DOE Joint Genome Institute"/>
            <person name="Haitjema C.H."/>
            <person name="Gilmore S.P."/>
            <person name="Henske J.K."/>
            <person name="Solomon K.V."/>
            <person name="De Groot R."/>
            <person name="Kuo A."/>
            <person name="Mondo S.J."/>
            <person name="Salamov A.A."/>
            <person name="Labutti K."/>
            <person name="Zhao Z."/>
            <person name="Chiniquy J."/>
            <person name="Barry K."/>
            <person name="Brewer H.M."/>
            <person name="Purvine S.O."/>
            <person name="Wright A.T."/>
            <person name="Boxma B."/>
            <person name="Van Alen T."/>
            <person name="Hackstein J.H."/>
            <person name="Baker S.E."/>
            <person name="Grigoriev I.V."/>
            <person name="O'Malley M.A."/>
        </authorList>
    </citation>
    <scope>NUCLEOTIDE SEQUENCE [LARGE SCALE GENOMIC DNA]</scope>
    <source>
        <strain evidence="2">finn</strain>
    </source>
</reference>
<protein>
    <submittedName>
        <fullName evidence="1">ARM repeat-containing protein</fullName>
    </submittedName>
</protein>
<dbReference type="OrthoDB" id="7537227at2759"/>
<dbReference type="SMART" id="SM00185">
    <property type="entry name" value="ARM"/>
    <property type="match status" value="8"/>
</dbReference>
<gene>
    <name evidence="1" type="ORF">BCR36DRAFT_345769</name>
</gene>
<proteinExistence type="predicted"/>
<organism evidence="1 2">
    <name type="scientific">Piromyces finnis</name>
    <dbReference type="NCBI Taxonomy" id="1754191"/>
    <lineage>
        <taxon>Eukaryota</taxon>
        <taxon>Fungi</taxon>
        <taxon>Fungi incertae sedis</taxon>
        <taxon>Chytridiomycota</taxon>
        <taxon>Chytridiomycota incertae sedis</taxon>
        <taxon>Neocallimastigomycetes</taxon>
        <taxon>Neocallimastigales</taxon>
        <taxon>Neocallimastigaceae</taxon>
        <taxon>Piromyces</taxon>
    </lineage>
</organism>
<dbReference type="Gene3D" id="1.25.10.10">
    <property type="entry name" value="Leucine-rich Repeat Variant"/>
    <property type="match status" value="2"/>
</dbReference>
<evidence type="ECO:0000313" key="1">
    <source>
        <dbReference type="EMBL" id="ORX56550.1"/>
    </source>
</evidence>
<dbReference type="PANTHER" id="PTHR23314">
    <property type="entry name" value="SPERM-ASSOCIATED ANTIGEN 6 ARMADILLO REPEAT-CONTAINING"/>
    <property type="match status" value="1"/>
</dbReference>
<dbReference type="PANTHER" id="PTHR23314:SF0">
    <property type="entry name" value="SPERM-ASSOCIATED ANTIGEN 6"/>
    <property type="match status" value="1"/>
</dbReference>
<dbReference type="Proteomes" id="UP000193719">
    <property type="component" value="Unassembled WGS sequence"/>
</dbReference>
<keyword evidence="2" id="KW-1185">Reference proteome</keyword>
<reference evidence="1 2" key="2">
    <citation type="submission" date="2016-08" db="EMBL/GenBank/DDBJ databases">
        <title>Pervasive Adenine N6-methylation of Active Genes in Fungi.</title>
        <authorList>
            <consortium name="DOE Joint Genome Institute"/>
            <person name="Mondo S.J."/>
            <person name="Dannebaum R.O."/>
            <person name="Kuo R.C."/>
            <person name="Labutti K."/>
            <person name="Haridas S."/>
            <person name="Kuo A."/>
            <person name="Salamov A."/>
            <person name="Ahrendt S.R."/>
            <person name="Lipzen A."/>
            <person name="Sullivan W."/>
            <person name="Andreopoulos W.B."/>
            <person name="Clum A."/>
            <person name="Lindquist E."/>
            <person name="Daum C."/>
            <person name="Ramamoorthy G.K."/>
            <person name="Gryganskyi A."/>
            <person name="Culley D."/>
            <person name="Magnuson J.K."/>
            <person name="James T.Y."/>
            <person name="O'Malley M.A."/>
            <person name="Stajich J.E."/>
            <person name="Spatafora J.W."/>
            <person name="Visel A."/>
            <person name="Grigoriev I.V."/>
        </authorList>
    </citation>
    <scope>NUCLEOTIDE SEQUENCE [LARGE SCALE GENOMIC DNA]</scope>
    <source>
        <strain evidence="2">finn</strain>
    </source>
</reference>
<dbReference type="GO" id="GO:0015630">
    <property type="term" value="C:microtubule cytoskeleton"/>
    <property type="evidence" value="ECO:0007669"/>
    <property type="project" value="TreeGrafter"/>
</dbReference>
<dbReference type="Pfam" id="PF00514">
    <property type="entry name" value="Arm"/>
    <property type="match status" value="1"/>
</dbReference>
<dbReference type="InterPro" id="IPR000225">
    <property type="entry name" value="Armadillo"/>
</dbReference>
<dbReference type="InterPro" id="IPR011989">
    <property type="entry name" value="ARM-like"/>
</dbReference>
<dbReference type="EMBL" id="MCFH01000007">
    <property type="protein sequence ID" value="ORX56550.1"/>
    <property type="molecule type" value="Genomic_DNA"/>
</dbReference>
<name>A0A1Y1VHP6_9FUNG</name>
<dbReference type="GO" id="GO:0003341">
    <property type="term" value="P:cilium movement"/>
    <property type="evidence" value="ECO:0007669"/>
    <property type="project" value="TreeGrafter"/>
</dbReference>
<sequence length="532" mass="59032">MLAINRIVSNTLDKYQKERLSFAQTIAELAQRETYVSTLQSHNVLPLLRPLLLDNVPAIQQAAALAIGRLANYSEELAEAVVDSDILPHLIFSLKNQNRFYKTAAAFVIRTVAKHSVKLANSVVESGALVSLVQCLEEFDPGVKESAAWALGYIAKHNEDLAKAVVDAGALPLLILCVQEPELSLRKISISALSDIAKHSSELAHNIVDTNALFFLAQLIHNSDPKLLRQVCSCLCQVAKHNITLAEEVVDREIFPRVLYCLKNNDIYVRKNAASLVCEISKHSVDLAQIIVNAGGISAIIDYIDSAKGTAKLPGIMTLGYISVFSNTLAFSVLLAKPIPILLKTLIDEKVTDESVLSACVWTLGQMGRHSPEHAKILTDHGVLQLLLKLLQSFPDDKEEFLDLKSKIKKTLKWIIENTLDLKSLEPLLSLDTPISILKPTVEQLTKIIPNDVTLRRDFVTSGSLKTLQEILQKYISKEVNNSSYYSKLAENIMLINKCYPEEIVKYYSPGYSEILLSRIDEFTQQTCSINS</sequence>
<accession>A0A1Y1VHP6</accession>
<dbReference type="InterPro" id="IPR016024">
    <property type="entry name" value="ARM-type_fold"/>
</dbReference>